<feature type="binding site" evidence="7">
    <location>
        <position position="101"/>
    </location>
    <ligand>
        <name>substrate</name>
    </ligand>
</feature>
<dbReference type="Gene3D" id="3.40.50.300">
    <property type="entry name" value="P-loop containing nucleotide triphosphate hydrolases"/>
    <property type="match status" value="1"/>
</dbReference>
<dbReference type="HAMAP" id="MF_00109">
    <property type="entry name" value="Shikimate_kinase"/>
    <property type="match status" value="1"/>
</dbReference>
<evidence type="ECO:0000256" key="5">
    <source>
        <dbReference type="ARBA" id="ARBA00022840"/>
    </source>
</evidence>
<dbReference type="GO" id="GO:0005524">
    <property type="term" value="F:ATP binding"/>
    <property type="evidence" value="ECO:0007669"/>
    <property type="project" value="UniProtKB-UniRule"/>
</dbReference>
<comment type="pathway">
    <text evidence="7">Metabolic intermediate biosynthesis; chorismate biosynthesis; chorismate from D-erythrose 4-phosphate and phosphoenolpyruvate: step 5/7.</text>
</comment>
<evidence type="ECO:0000256" key="3">
    <source>
        <dbReference type="ARBA" id="ARBA00022741"/>
    </source>
</evidence>
<evidence type="ECO:0000313" key="8">
    <source>
        <dbReference type="EMBL" id="MXQ06274.1"/>
    </source>
</evidence>
<proteinExistence type="inferred from homology"/>
<protein>
    <recommendedName>
        <fullName evidence="7">Shikimate kinase</fullName>
        <shortName evidence="7">SK</shortName>
        <ecNumber evidence="7">2.7.1.71</ecNumber>
    </recommendedName>
</protein>
<evidence type="ECO:0000256" key="6">
    <source>
        <dbReference type="ARBA" id="ARBA00023141"/>
    </source>
</evidence>
<dbReference type="GO" id="GO:0004765">
    <property type="term" value="F:shikimate kinase activity"/>
    <property type="evidence" value="ECO:0007669"/>
    <property type="project" value="UniProtKB-UniRule"/>
</dbReference>
<keyword evidence="3 7" id="KW-0547">Nucleotide-binding</keyword>
<dbReference type="SUPFAM" id="SSF52540">
    <property type="entry name" value="P-loop containing nucleoside triphosphate hydrolases"/>
    <property type="match status" value="1"/>
</dbReference>
<comment type="cofactor">
    <cofactor evidence="7">
        <name>Mg(2+)</name>
        <dbReference type="ChEBI" id="CHEBI:18420"/>
    </cofactor>
    <text evidence="7">Binds 1 Mg(2+) ion per subunit.</text>
</comment>
<comment type="caution">
    <text evidence="8">The sequence shown here is derived from an EMBL/GenBank/DDBJ whole genome shotgun (WGS) entry which is preliminary data.</text>
</comment>
<comment type="similarity">
    <text evidence="7">Belongs to the shikimate kinase family.</text>
</comment>
<comment type="function">
    <text evidence="7">Catalyzes the specific phosphorylation of the 3-hydroxyl group of shikimic acid using ATP as a cosubstrate.</text>
</comment>
<evidence type="ECO:0000256" key="2">
    <source>
        <dbReference type="ARBA" id="ARBA00022679"/>
    </source>
</evidence>
<feature type="binding site" evidence="7">
    <location>
        <begin position="33"/>
        <end position="38"/>
    </location>
    <ligand>
        <name>ATP</name>
        <dbReference type="ChEBI" id="CHEBI:30616"/>
    </ligand>
</feature>
<keyword evidence="6 7" id="KW-0057">Aromatic amino acid biosynthesis</keyword>
<dbReference type="EMBL" id="WUPT01000001">
    <property type="protein sequence ID" value="MXQ06274.1"/>
    <property type="molecule type" value="Genomic_DNA"/>
</dbReference>
<gene>
    <name evidence="7" type="primary">aroK</name>
    <name evidence="8" type="ORF">GQ651_00295</name>
</gene>
<dbReference type="PANTHER" id="PTHR21087:SF16">
    <property type="entry name" value="SHIKIMATE KINASE 1, CHLOROPLASTIC"/>
    <property type="match status" value="1"/>
</dbReference>
<dbReference type="PANTHER" id="PTHR21087">
    <property type="entry name" value="SHIKIMATE KINASE"/>
    <property type="match status" value="1"/>
</dbReference>
<keyword evidence="7" id="KW-0479">Metal-binding</keyword>
<dbReference type="InterPro" id="IPR031322">
    <property type="entry name" value="Shikimate/glucono_kinase"/>
</dbReference>
<organism evidence="8 9">
    <name type="scientific">Kangsaoukella pontilimi</name>
    <dbReference type="NCBI Taxonomy" id="2691042"/>
    <lineage>
        <taxon>Bacteria</taxon>
        <taxon>Pseudomonadati</taxon>
        <taxon>Pseudomonadota</taxon>
        <taxon>Alphaproteobacteria</taxon>
        <taxon>Rhodobacterales</taxon>
        <taxon>Paracoccaceae</taxon>
        <taxon>Kangsaoukella</taxon>
    </lineage>
</organism>
<evidence type="ECO:0000256" key="4">
    <source>
        <dbReference type="ARBA" id="ARBA00022777"/>
    </source>
</evidence>
<evidence type="ECO:0000256" key="1">
    <source>
        <dbReference type="ARBA" id="ARBA00022605"/>
    </source>
</evidence>
<keyword evidence="2 7" id="KW-0808">Transferase</keyword>
<dbReference type="GO" id="GO:0009073">
    <property type="term" value="P:aromatic amino acid family biosynthetic process"/>
    <property type="evidence" value="ECO:0007669"/>
    <property type="project" value="UniProtKB-KW"/>
</dbReference>
<keyword evidence="5 7" id="KW-0067">ATP-binding</keyword>
<comment type="subunit">
    <text evidence="7">Monomer.</text>
</comment>
<dbReference type="PRINTS" id="PR01100">
    <property type="entry name" value="SHIKIMTKNASE"/>
</dbReference>
<dbReference type="InterPro" id="IPR027417">
    <property type="entry name" value="P-loop_NTPase"/>
</dbReference>
<feature type="binding site" evidence="7">
    <location>
        <position position="55"/>
    </location>
    <ligand>
        <name>substrate</name>
    </ligand>
</feature>
<dbReference type="EC" id="2.7.1.71" evidence="7"/>
<dbReference type="GO" id="GO:0008652">
    <property type="term" value="P:amino acid biosynthetic process"/>
    <property type="evidence" value="ECO:0007669"/>
    <property type="project" value="UniProtKB-KW"/>
</dbReference>
<keyword evidence="4 7" id="KW-0418">Kinase</keyword>
<feature type="binding site" evidence="7">
    <location>
        <position position="37"/>
    </location>
    <ligand>
        <name>Mg(2+)</name>
        <dbReference type="ChEBI" id="CHEBI:18420"/>
    </ligand>
</feature>
<keyword evidence="7" id="KW-0460">Magnesium</keyword>
<dbReference type="InterPro" id="IPR000623">
    <property type="entry name" value="Shikimate_kinase/TSH1"/>
</dbReference>
<comment type="caution">
    <text evidence="7">Lacks conserved residue(s) required for the propagation of feature annotation.</text>
</comment>
<dbReference type="CDD" id="cd00464">
    <property type="entry name" value="SK"/>
    <property type="match status" value="1"/>
</dbReference>
<dbReference type="AlphaFoldDB" id="A0A7C9MUN2"/>
<dbReference type="Proteomes" id="UP000480350">
    <property type="component" value="Unassembled WGS sequence"/>
</dbReference>
<dbReference type="RefSeq" id="WP_160763892.1">
    <property type="nucleotide sequence ID" value="NZ_WUPT01000001.1"/>
</dbReference>
<keyword evidence="1 7" id="KW-0028">Amino-acid biosynthesis</keyword>
<dbReference type="GO" id="GO:0005829">
    <property type="term" value="C:cytosol"/>
    <property type="evidence" value="ECO:0007669"/>
    <property type="project" value="TreeGrafter"/>
</dbReference>
<name>A0A7C9MUN2_9RHOB</name>
<dbReference type="NCBIfam" id="NF010552">
    <property type="entry name" value="PRK13946.1"/>
    <property type="match status" value="1"/>
</dbReference>
<dbReference type="UniPathway" id="UPA00053">
    <property type="reaction ID" value="UER00088"/>
</dbReference>
<evidence type="ECO:0000256" key="7">
    <source>
        <dbReference type="HAMAP-Rule" id="MF_00109"/>
    </source>
</evidence>
<feature type="binding site" evidence="7">
    <location>
        <position position="79"/>
    </location>
    <ligand>
        <name>substrate</name>
    </ligand>
</feature>
<evidence type="ECO:0000313" key="9">
    <source>
        <dbReference type="Proteomes" id="UP000480350"/>
    </source>
</evidence>
<feature type="binding site" evidence="7">
    <location>
        <position position="139"/>
    </location>
    <ligand>
        <name>ATP</name>
        <dbReference type="ChEBI" id="CHEBI:30616"/>
    </ligand>
</feature>
<dbReference type="GO" id="GO:0009423">
    <property type="term" value="P:chorismate biosynthetic process"/>
    <property type="evidence" value="ECO:0007669"/>
    <property type="project" value="UniProtKB-UniRule"/>
</dbReference>
<reference evidence="8 9" key="2">
    <citation type="submission" date="2020-03" db="EMBL/GenBank/DDBJ databases">
        <title>Kangsaoukella pontilimi gen. nov., sp. nov., a new member of the family Rhodobacteraceae isolated from a tidal mudflat.</title>
        <authorList>
            <person name="Kim I.S."/>
        </authorList>
    </citation>
    <scope>NUCLEOTIDE SEQUENCE [LARGE SCALE GENOMIC DNA]</scope>
    <source>
        <strain evidence="8 9">GH1-50</strain>
    </source>
</reference>
<feature type="binding site" evidence="7">
    <location>
        <position position="158"/>
    </location>
    <ligand>
        <name>substrate</name>
    </ligand>
</feature>
<comment type="catalytic activity">
    <reaction evidence="7">
        <text>shikimate + ATP = 3-phosphoshikimate + ADP + H(+)</text>
        <dbReference type="Rhea" id="RHEA:13121"/>
        <dbReference type="ChEBI" id="CHEBI:15378"/>
        <dbReference type="ChEBI" id="CHEBI:30616"/>
        <dbReference type="ChEBI" id="CHEBI:36208"/>
        <dbReference type="ChEBI" id="CHEBI:145989"/>
        <dbReference type="ChEBI" id="CHEBI:456216"/>
        <dbReference type="EC" id="2.7.1.71"/>
    </reaction>
</comment>
<keyword evidence="7" id="KW-0963">Cytoplasm</keyword>
<accession>A0A7C9MUN2</accession>
<dbReference type="Pfam" id="PF01202">
    <property type="entry name" value="SKI"/>
    <property type="match status" value="1"/>
</dbReference>
<sequence>MTPFRASNRKDKRDAAVLPFKLKKTVALVGMMGSGKSAIGQALARRLDVPFLDSDAEIVAAANMSIAEIFARDGESFFRRKETQVIQRLLKGTPGILSTGGGAYLKERNREAIAARGVAVWLRADIDLLWNRVRHKTTRPLLMTDNPRRTLEELYAARVPEYAKAEIAVDADPGFSIEEMTDRVVEALLSRPDILEVQP</sequence>
<comment type="subcellular location">
    <subcellularLocation>
        <location evidence="7">Cytoplasm</location>
    </subcellularLocation>
</comment>
<keyword evidence="9" id="KW-1185">Reference proteome</keyword>
<dbReference type="GO" id="GO:0000287">
    <property type="term" value="F:magnesium ion binding"/>
    <property type="evidence" value="ECO:0007669"/>
    <property type="project" value="UniProtKB-UniRule"/>
</dbReference>
<reference evidence="8 9" key="1">
    <citation type="submission" date="2019-12" db="EMBL/GenBank/DDBJ databases">
        <authorList>
            <person name="Lee S.D."/>
        </authorList>
    </citation>
    <scope>NUCLEOTIDE SEQUENCE [LARGE SCALE GENOMIC DNA]</scope>
    <source>
        <strain evidence="8 9">GH1-50</strain>
    </source>
</reference>